<accession>A0A167H687</accession>
<organism evidence="2 3">
    <name type="scientific">Cochleicola gelatinilyticus</name>
    <dbReference type="NCBI Taxonomy" id="1763537"/>
    <lineage>
        <taxon>Bacteria</taxon>
        <taxon>Pseudomonadati</taxon>
        <taxon>Bacteroidota</taxon>
        <taxon>Flavobacteriia</taxon>
        <taxon>Flavobacteriales</taxon>
        <taxon>Flavobacteriaceae</taxon>
        <taxon>Cochleicola</taxon>
    </lineage>
</organism>
<sequence>MNRKHILLFCISLLCAFTSLKAQQTEIANQTETITVTDTVQQKTKYGLRVGLDISKPIRSLLDNRYSGFEVVGDFRFSERFYVAAEIGNETKDTFEPNLNFSTSGSYAKVGVDFNAYNNWFGLNNAITAGLRYGFSTFKQELLAYRVYTTLDATFVNAINTVPTEYTGLTAHWAEFILGIKTEVLNNVYVSVTLQLKNKLSEDTPENFDNLYIPGFHRVNDFSEFGVGFGYNVSYLIPIFRK</sequence>
<evidence type="ECO:0000256" key="1">
    <source>
        <dbReference type="SAM" id="SignalP"/>
    </source>
</evidence>
<dbReference type="EMBL" id="LRXL01000045">
    <property type="protein sequence ID" value="OAB78258.1"/>
    <property type="molecule type" value="Genomic_DNA"/>
</dbReference>
<gene>
    <name evidence="2" type="ORF">ULVI_12340</name>
</gene>
<dbReference type="InterPro" id="IPR046111">
    <property type="entry name" value="DUF6048"/>
</dbReference>
<feature type="signal peptide" evidence="1">
    <location>
        <begin position="1"/>
        <end position="22"/>
    </location>
</feature>
<dbReference type="AlphaFoldDB" id="A0A167H687"/>
<evidence type="ECO:0008006" key="4">
    <source>
        <dbReference type="Google" id="ProtNLM"/>
    </source>
</evidence>
<keyword evidence="1" id="KW-0732">Signal</keyword>
<dbReference type="Proteomes" id="UP000077013">
    <property type="component" value="Unassembled WGS sequence"/>
</dbReference>
<feature type="chain" id="PRO_5007887373" description="Outer membrane protein beta-barrel domain-containing protein" evidence="1">
    <location>
        <begin position="23"/>
        <end position="242"/>
    </location>
</feature>
<comment type="caution">
    <text evidence="2">The sequence shown here is derived from an EMBL/GenBank/DDBJ whole genome shotgun (WGS) entry which is preliminary data.</text>
</comment>
<dbReference type="STRING" id="1763537.ULVI_12340"/>
<proteinExistence type="predicted"/>
<dbReference type="OrthoDB" id="1199048at2"/>
<keyword evidence="3" id="KW-1185">Reference proteome</keyword>
<dbReference type="Pfam" id="PF19515">
    <property type="entry name" value="DUF6048"/>
    <property type="match status" value="1"/>
</dbReference>
<protein>
    <recommendedName>
        <fullName evidence="4">Outer membrane protein beta-barrel domain-containing protein</fullName>
    </recommendedName>
</protein>
<name>A0A167H687_9FLAO</name>
<reference evidence="2 3" key="1">
    <citation type="submission" date="2016-02" db="EMBL/GenBank/DDBJ databases">
        <title>Ulvibacter sp. LPB0005, isolated from Thais luteostoma.</title>
        <authorList>
            <person name="Shin S.-K."/>
            <person name="Yi H."/>
        </authorList>
    </citation>
    <scope>NUCLEOTIDE SEQUENCE [LARGE SCALE GENOMIC DNA]</scope>
    <source>
        <strain evidence="2 3">LPB0005</strain>
    </source>
</reference>
<evidence type="ECO:0000313" key="3">
    <source>
        <dbReference type="Proteomes" id="UP000077013"/>
    </source>
</evidence>
<evidence type="ECO:0000313" key="2">
    <source>
        <dbReference type="EMBL" id="OAB78258.1"/>
    </source>
</evidence>